<name>A0A6A6THE4_9PLEO</name>
<dbReference type="Proteomes" id="UP000799324">
    <property type="component" value="Unassembled WGS sequence"/>
</dbReference>
<reference evidence="2" key="1">
    <citation type="journal article" date="2020" name="Stud. Mycol.">
        <title>101 Dothideomycetes genomes: a test case for predicting lifestyles and emergence of pathogens.</title>
        <authorList>
            <person name="Haridas S."/>
            <person name="Albert R."/>
            <person name="Binder M."/>
            <person name="Bloem J."/>
            <person name="Labutti K."/>
            <person name="Salamov A."/>
            <person name="Andreopoulos B."/>
            <person name="Baker S."/>
            <person name="Barry K."/>
            <person name="Bills G."/>
            <person name="Bluhm B."/>
            <person name="Cannon C."/>
            <person name="Castanera R."/>
            <person name="Culley D."/>
            <person name="Daum C."/>
            <person name="Ezra D."/>
            <person name="Gonzalez J."/>
            <person name="Henrissat B."/>
            <person name="Kuo A."/>
            <person name="Liang C."/>
            <person name="Lipzen A."/>
            <person name="Lutzoni F."/>
            <person name="Magnuson J."/>
            <person name="Mondo S."/>
            <person name="Nolan M."/>
            <person name="Ohm R."/>
            <person name="Pangilinan J."/>
            <person name="Park H.-J."/>
            <person name="Ramirez L."/>
            <person name="Alfaro M."/>
            <person name="Sun H."/>
            <person name="Tritt A."/>
            <person name="Yoshinaga Y."/>
            <person name="Zwiers L.-H."/>
            <person name="Turgeon B."/>
            <person name="Goodwin S."/>
            <person name="Spatafora J."/>
            <person name="Crous P."/>
            <person name="Grigoriev I."/>
        </authorList>
    </citation>
    <scope>NUCLEOTIDE SEQUENCE</scope>
    <source>
        <strain evidence="2">CBS 122681</strain>
    </source>
</reference>
<dbReference type="EMBL" id="MU004307">
    <property type="protein sequence ID" value="KAF2659415.1"/>
    <property type="molecule type" value="Genomic_DNA"/>
</dbReference>
<feature type="signal peptide" evidence="1">
    <location>
        <begin position="1"/>
        <end position="26"/>
    </location>
</feature>
<gene>
    <name evidence="2" type="ORF">K491DRAFT_734354</name>
</gene>
<keyword evidence="3" id="KW-1185">Reference proteome</keyword>
<evidence type="ECO:0000313" key="3">
    <source>
        <dbReference type="Proteomes" id="UP000799324"/>
    </source>
</evidence>
<organism evidence="2 3">
    <name type="scientific">Lophiostoma macrostomum CBS 122681</name>
    <dbReference type="NCBI Taxonomy" id="1314788"/>
    <lineage>
        <taxon>Eukaryota</taxon>
        <taxon>Fungi</taxon>
        <taxon>Dikarya</taxon>
        <taxon>Ascomycota</taxon>
        <taxon>Pezizomycotina</taxon>
        <taxon>Dothideomycetes</taxon>
        <taxon>Pleosporomycetidae</taxon>
        <taxon>Pleosporales</taxon>
        <taxon>Lophiostomataceae</taxon>
        <taxon>Lophiostoma</taxon>
    </lineage>
</organism>
<dbReference type="OrthoDB" id="10401387at2759"/>
<feature type="chain" id="PRO_5025663139" evidence="1">
    <location>
        <begin position="27"/>
        <end position="134"/>
    </location>
</feature>
<sequence>MLLTTTFLDLLPFLLPLSFLITPTSATDAIDRREVEVATPTTFATLPIAIKPPHQESSVTGFKARAAATLPIAIKPPHQESSVTGFKARAAATLPIAIKPPHQESSVTGFKARAVATPAPTTFATLPVELKTPL</sequence>
<proteinExistence type="predicted"/>
<protein>
    <submittedName>
        <fullName evidence="2">Uncharacterized protein</fullName>
    </submittedName>
</protein>
<dbReference type="AlphaFoldDB" id="A0A6A6THE4"/>
<keyword evidence="1" id="KW-0732">Signal</keyword>
<accession>A0A6A6THE4</accession>
<evidence type="ECO:0000313" key="2">
    <source>
        <dbReference type="EMBL" id="KAF2659415.1"/>
    </source>
</evidence>
<evidence type="ECO:0000256" key="1">
    <source>
        <dbReference type="SAM" id="SignalP"/>
    </source>
</evidence>